<dbReference type="GO" id="GO:0006508">
    <property type="term" value="P:proteolysis"/>
    <property type="evidence" value="ECO:0007669"/>
    <property type="project" value="UniProtKB-KW"/>
</dbReference>
<keyword evidence="11" id="KW-0812">Transmembrane</keyword>
<feature type="signal peptide" evidence="9">
    <location>
        <begin position="1"/>
        <end position="17"/>
    </location>
</feature>
<reference evidence="13" key="2">
    <citation type="submission" date="2025-08" db="UniProtKB">
        <authorList>
            <consortium name="Ensembl"/>
        </authorList>
    </citation>
    <scope>IDENTIFICATION</scope>
</reference>
<dbReference type="SUPFAM" id="SSF55486">
    <property type="entry name" value="Metalloproteases ('zincins'), catalytic domain"/>
    <property type="match status" value="1"/>
</dbReference>
<dbReference type="InterPro" id="IPR001506">
    <property type="entry name" value="Peptidase_M12A"/>
</dbReference>
<feature type="binding site" evidence="8">
    <location>
        <position position="173"/>
    </location>
    <ligand>
        <name>Zn(2+)</name>
        <dbReference type="ChEBI" id="CHEBI:29105"/>
        <note>catalytic</note>
    </ligand>
</feature>
<evidence type="ECO:0000256" key="9">
    <source>
        <dbReference type="RuleBase" id="RU361183"/>
    </source>
</evidence>
<dbReference type="FunFam" id="3.40.390.10:FF:000038">
    <property type="entry name" value="Metalloendopeptidase"/>
    <property type="match status" value="1"/>
</dbReference>
<feature type="compositionally biased region" description="Basic and acidic residues" evidence="10">
    <location>
        <begin position="399"/>
        <end position="410"/>
    </location>
</feature>
<dbReference type="Gene3D" id="3.40.390.10">
    <property type="entry name" value="Collagenase (Catalytic Domain)"/>
    <property type="match status" value="1"/>
</dbReference>
<comment type="caution">
    <text evidence="8">Lacks conserved residue(s) required for the propagation of feature annotation.</text>
</comment>
<keyword evidence="2 8" id="KW-0479">Metal-binding</keyword>
<dbReference type="GO" id="GO:0008270">
    <property type="term" value="F:zinc ion binding"/>
    <property type="evidence" value="ECO:0007669"/>
    <property type="project" value="UniProtKB-UniRule"/>
</dbReference>
<evidence type="ECO:0000256" key="8">
    <source>
        <dbReference type="PROSITE-ProRule" id="PRU01211"/>
    </source>
</evidence>
<evidence type="ECO:0000256" key="4">
    <source>
        <dbReference type="ARBA" id="ARBA00022801"/>
    </source>
</evidence>
<evidence type="ECO:0000313" key="14">
    <source>
        <dbReference type="Proteomes" id="UP000472276"/>
    </source>
</evidence>
<dbReference type="Pfam" id="PF01400">
    <property type="entry name" value="Astacin"/>
    <property type="match status" value="1"/>
</dbReference>
<keyword evidence="3 9" id="KW-0732">Signal</keyword>
<dbReference type="GO" id="GO:0004222">
    <property type="term" value="F:metalloendopeptidase activity"/>
    <property type="evidence" value="ECO:0007669"/>
    <property type="project" value="UniProtKB-UniRule"/>
</dbReference>
<name>A0AAZ1X8P0_OREAU</name>
<organism evidence="13 14">
    <name type="scientific">Oreochromis aureus</name>
    <name type="common">Israeli tilapia</name>
    <name type="synonym">Chromis aureus</name>
    <dbReference type="NCBI Taxonomy" id="47969"/>
    <lineage>
        <taxon>Eukaryota</taxon>
        <taxon>Metazoa</taxon>
        <taxon>Chordata</taxon>
        <taxon>Craniata</taxon>
        <taxon>Vertebrata</taxon>
        <taxon>Euteleostomi</taxon>
        <taxon>Actinopterygii</taxon>
        <taxon>Neopterygii</taxon>
        <taxon>Teleostei</taxon>
        <taxon>Neoteleostei</taxon>
        <taxon>Acanthomorphata</taxon>
        <taxon>Ovalentaria</taxon>
        <taxon>Cichlomorphae</taxon>
        <taxon>Cichliformes</taxon>
        <taxon>Cichlidae</taxon>
        <taxon>African cichlids</taxon>
        <taxon>Pseudocrenilabrinae</taxon>
        <taxon>Oreochromini</taxon>
        <taxon>Oreochromis</taxon>
    </lineage>
</organism>
<dbReference type="CDD" id="cd04283">
    <property type="entry name" value="ZnMc_hatching_enzyme"/>
    <property type="match status" value="1"/>
</dbReference>
<keyword evidence="5 8" id="KW-0862">Zinc</keyword>
<feature type="binding site" evidence="8">
    <location>
        <position position="177"/>
    </location>
    <ligand>
        <name>Zn(2+)</name>
        <dbReference type="ChEBI" id="CHEBI:29105"/>
        <note>catalytic</note>
    </ligand>
</feature>
<dbReference type="Ensembl" id="ENSOABT00000074657.1">
    <property type="protein sequence ID" value="ENSOABP00000064391.1"/>
    <property type="gene ID" value="ENSOABG00000013772.2"/>
</dbReference>
<evidence type="ECO:0000256" key="5">
    <source>
        <dbReference type="ARBA" id="ARBA00022833"/>
    </source>
</evidence>
<evidence type="ECO:0000256" key="1">
    <source>
        <dbReference type="ARBA" id="ARBA00022670"/>
    </source>
</evidence>
<dbReference type="PROSITE" id="PS51864">
    <property type="entry name" value="ASTACIN"/>
    <property type="match status" value="1"/>
</dbReference>
<keyword evidence="14" id="KW-1185">Reference proteome</keyword>
<dbReference type="PRINTS" id="PR00480">
    <property type="entry name" value="ASTACIN"/>
</dbReference>
<keyword evidence="6 8" id="KW-0482">Metalloprotease</keyword>
<comment type="cofactor">
    <cofactor evidence="8 9">
        <name>Zn(2+)</name>
        <dbReference type="ChEBI" id="CHEBI:29105"/>
    </cofactor>
    <text evidence="8 9">Binds 1 zinc ion per subunit.</text>
</comment>
<keyword evidence="11" id="KW-1133">Transmembrane helix</keyword>
<sequence length="468" mass="52239">MILQTALLSVFLCSAHTFVIEASFEKHVENSGNKAEDDEFSISTLLEKANANLGKNLDEPLVIFGDIAVPTGLQNADPCTARGCLWPKNNNGRVFVPYRISDQYSRRERDVIEQGLKSFEAATCISFRPQSRERDFLNIQSRDGCYSFVGRRGGGQIVSLSRQGCVFHQIVQHEVLHALGFDHEQTRSDRDQHVRILLENVIPGMEHNFRKIDTRNLDTSYDYNSVMHYGRFAFSKNREPTIIPIPNENVAIGRATEMSGNDILRVNRLYNCSMYLVSFLFFFFLFFLKKKGSWINSWKVSGSILGYSNLNSIQFNSSIHSLPLILSRVAGGAGAYPSCHRARGRVHPGQVASLSQGQHTGTDNHSRSHSLTPSDNLDYPINLSPQTACLWTVGGSRSTRREPTQTRGEHANSTQKDPGLMVELNSGPSCCAATVLTTVPPCCLIQFNFIFIASNHNNSGLKALYIVR</sequence>
<feature type="domain" description="Peptidase M12A" evidence="12">
    <location>
        <begin position="75"/>
        <end position="273"/>
    </location>
</feature>
<evidence type="ECO:0000256" key="2">
    <source>
        <dbReference type="ARBA" id="ARBA00022723"/>
    </source>
</evidence>
<evidence type="ECO:0000256" key="3">
    <source>
        <dbReference type="ARBA" id="ARBA00022729"/>
    </source>
</evidence>
<feature type="active site" evidence="8">
    <location>
        <position position="174"/>
    </location>
</feature>
<feature type="chain" id="PRO_5044043448" description="Metalloendopeptidase" evidence="9">
    <location>
        <begin position="18"/>
        <end position="468"/>
    </location>
</feature>
<dbReference type="PANTHER" id="PTHR10127">
    <property type="entry name" value="DISCOIDIN, CUB, EGF, LAMININ , AND ZINC METALLOPROTEASE DOMAIN CONTAINING"/>
    <property type="match status" value="1"/>
</dbReference>
<dbReference type="InterPro" id="IPR034039">
    <property type="entry name" value="ZnMP_hatching_enz"/>
</dbReference>
<keyword evidence="11" id="KW-0472">Membrane</keyword>
<keyword evidence="7" id="KW-1015">Disulfide bond</keyword>
<dbReference type="Proteomes" id="UP000472276">
    <property type="component" value="Unassembled WGS sequence"/>
</dbReference>
<evidence type="ECO:0000259" key="12">
    <source>
        <dbReference type="PROSITE" id="PS51864"/>
    </source>
</evidence>
<evidence type="ECO:0000313" key="13">
    <source>
        <dbReference type="Ensembl" id="ENSOABP00000064391.1"/>
    </source>
</evidence>
<feature type="region of interest" description="Disordered" evidence="10">
    <location>
        <begin position="395"/>
        <end position="419"/>
    </location>
</feature>
<reference evidence="14" key="1">
    <citation type="submission" date="2020-03" db="EMBL/GenBank/DDBJ databases">
        <title>Evolution of repeat sequences and sex chromosomes of tilapia species revealed by chromosome-level genomes.</title>
        <authorList>
            <person name="Xu L."/>
            <person name="Tao W."/>
            <person name="Wang D."/>
            <person name="Zhou Q."/>
        </authorList>
    </citation>
    <scope>NUCLEOTIDE SEQUENCE [LARGE SCALE GENOMIC DNA]</scope>
    <source>
        <strain evidence="14">Israel</strain>
    </source>
</reference>
<dbReference type="AlphaFoldDB" id="A0AAZ1X8P0"/>
<evidence type="ECO:0000256" key="7">
    <source>
        <dbReference type="ARBA" id="ARBA00023157"/>
    </source>
</evidence>
<dbReference type="InterPro" id="IPR006026">
    <property type="entry name" value="Peptidase_Metallo"/>
</dbReference>
<dbReference type="InterPro" id="IPR024079">
    <property type="entry name" value="MetalloPept_cat_dom_sf"/>
</dbReference>
<protein>
    <recommendedName>
        <fullName evidence="9">Metalloendopeptidase</fullName>
        <ecNumber evidence="9">3.4.24.-</ecNumber>
    </recommendedName>
</protein>
<evidence type="ECO:0000256" key="11">
    <source>
        <dbReference type="SAM" id="Phobius"/>
    </source>
</evidence>
<feature type="binding site" evidence="8">
    <location>
        <position position="183"/>
    </location>
    <ligand>
        <name>Zn(2+)</name>
        <dbReference type="ChEBI" id="CHEBI:29105"/>
        <note>catalytic</note>
    </ligand>
</feature>
<feature type="transmembrane region" description="Helical" evidence="11">
    <location>
        <begin position="268"/>
        <end position="288"/>
    </location>
</feature>
<dbReference type="EC" id="3.4.24.-" evidence="9"/>
<evidence type="ECO:0000256" key="6">
    <source>
        <dbReference type="ARBA" id="ARBA00023049"/>
    </source>
</evidence>
<keyword evidence="1 8" id="KW-0645">Protease</keyword>
<dbReference type="PANTHER" id="PTHR10127:SF899">
    <property type="entry name" value="ASTACIN-LIKE METALLOENDOPEPTIDASE-RELATED"/>
    <property type="match status" value="1"/>
</dbReference>
<gene>
    <name evidence="13" type="primary">LOC116323722</name>
</gene>
<accession>A0AAZ1X8P0</accession>
<proteinExistence type="predicted"/>
<evidence type="ECO:0000256" key="10">
    <source>
        <dbReference type="SAM" id="MobiDB-lite"/>
    </source>
</evidence>
<keyword evidence="4 8" id="KW-0378">Hydrolase</keyword>
<dbReference type="SMART" id="SM00235">
    <property type="entry name" value="ZnMc"/>
    <property type="match status" value="1"/>
</dbReference>
<reference evidence="13" key="3">
    <citation type="submission" date="2025-09" db="UniProtKB">
        <authorList>
            <consortium name="Ensembl"/>
        </authorList>
    </citation>
    <scope>IDENTIFICATION</scope>
</reference>